<feature type="domain" description="HTH cro/C1-type" evidence="3">
    <location>
        <begin position="12"/>
        <end position="57"/>
    </location>
</feature>
<dbReference type="Gene3D" id="3.40.50.300">
    <property type="entry name" value="P-loop containing nucleotide triphosphate hydrolases"/>
    <property type="match status" value="1"/>
</dbReference>
<proteinExistence type="predicted"/>
<dbReference type="InterPro" id="IPR027417">
    <property type="entry name" value="P-loop_NTPase"/>
</dbReference>
<dbReference type="SMART" id="SM00530">
    <property type="entry name" value="HTH_XRE"/>
    <property type="match status" value="1"/>
</dbReference>
<dbReference type="PANTHER" id="PTHR47691">
    <property type="entry name" value="REGULATOR-RELATED"/>
    <property type="match status" value="1"/>
</dbReference>
<dbReference type="SMART" id="SM00028">
    <property type="entry name" value="TPR"/>
    <property type="match status" value="6"/>
</dbReference>
<name>A0A563EXL7_9PSEU</name>
<dbReference type="GO" id="GO:0003677">
    <property type="term" value="F:DNA binding"/>
    <property type="evidence" value="ECO:0007669"/>
    <property type="project" value="InterPro"/>
</dbReference>
<evidence type="ECO:0000256" key="1">
    <source>
        <dbReference type="PROSITE-ProRule" id="PRU00339"/>
    </source>
</evidence>
<dbReference type="InterPro" id="IPR011990">
    <property type="entry name" value="TPR-like_helical_dom_sf"/>
</dbReference>
<dbReference type="Gene3D" id="1.10.260.40">
    <property type="entry name" value="lambda repressor-like DNA-binding domains"/>
    <property type="match status" value="1"/>
</dbReference>
<dbReference type="PROSITE" id="PS50005">
    <property type="entry name" value="TPR"/>
    <property type="match status" value="2"/>
</dbReference>
<dbReference type="SUPFAM" id="SSF52540">
    <property type="entry name" value="P-loop containing nucleoside triphosphate hydrolases"/>
    <property type="match status" value="1"/>
</dbReference>
<reference evidence="4 5" key="1">
    <citation type="submission" date="2019-07" db="EMBL/GenBank/DDBJ databases">
        <title>Lentzea xizangensis sp. nov., isolated from Qinghai-Tibetan Plateau Soils.</title>
        <authorList>
            <person name="Huang J."/>
        </authorList>
    </citation>
    <scope>NUCLEOTIDE SEQUENCE [LARGE SCALE GENOMIC DNA]</scope>
    <source>
        <strain evidence="4 5">FXJ1.1311</strain>
    </source>
</reference>
<dbReference type="InterPro" id="IPR019734">
    <property type="entry name" value="TPR_rpt"/>
</dbReference>
<dbReference type="SUPFAM" id="SSF47413">
    <property type="entry name" value="lambda repressor-like DNA-binding domains"/>
    <property type="match status" value="1"/>
</dbReference>
<organism evidence="4 5">
    <name type="scientific">Lentzea tibetensis</name>
    <dbReference type="NCBI Taxonomy" id="2591470"/>
    <lineage>
        <taxon>Bacteria</taxon>
        <taxon>Bacillati</taxon>
        <taxon>Actinomycetota</taxon>
        <taxon>Actinomycetes</taxon>
        <taxon>Pseudonocardiales</taxon>
        <taxon>Pseudonocardiaceae</taxon>
        <taxon>Lentzea</taxon>
    </lineage>
</organism>
<dbReference type="EMBL" id="VOBR01000005">
    <property type="protein sequence ID" value="TWP52477.1"/>
    <property type="molecule type" value="Genomic_DNA"/>
</dbReference>
<evidence type="ECO:0000256" key="2">
    <source>
        <dbReference type="SAM" id="MobiDB-lite"/>
    </source>
</evidence>
<feature type="repeat" description="TPR" evidence="1">
    <location>
        <begin position="666"/>
        <end position="699"/>
    </location>
</feature>
<keyword evidence="1" id="KW-0802">TPR repeat</keyword>
<dbReference type="Pfam" id="PF13424">
    <property type="entry name" value="TPR_12"/>
    <property type="match status" value="2"/>
</dbReference>
<dbReference type="Proteomes" id="UP000316639">
    <property type="component" value="Unassembled WGS sequence"/>
</dbReference>
<dbReference type="OrthoDB" id="581105at2"/>
<dbReference type="InterPro" id="IPR010982">
    <property type="entry name" value="Lambda_DNA-bd_dom_sf"/>
</dbReference>
<dbReference type="InterPro" id="IPR001387">
    <property type="entry name" value="Cro/C1-type_HTH"/>
</dbReference>
<evidence type="ECO:0000313" key="5">
    <source>
        <dbReference type="Proteomes" id="UP000316639"/>
    </source>
</evidence>
<dbReference type="SUPFAM" id="SSF48452">
    <property type="entry name" value="TPR-like"/>
    <property type="match status" value="2"/>
</dbReference>
<evidence type="ECO:0000259" key="3">
    <source>
        <dbReference type="PROSITE" id="PS50943"/>
    </source>
</evidence>
<comment type="caution">
    <text evidence="4">The sequence shown here is derived from an EMBL/GenBank/DDBJ whole genome shotgun (WGS) entry which is preliminary data.</text>
</comment>
<dbReference type="PANTHER" id="PTHR47691:SF3">
    <property type="entry name" value="HTH-TYPE TRANSCRIPTIONAL REGULATOR RV0890C-RELATED"/>
    <property type="match status" value="1"/>
</dbReference>
<dbReference type="CDD" id="cd00093">
    <property type="entry name" value="HTH_XRE"/>
    <property type="match status" value="1"/>
</dbReference>
<feature type="region of interest" description="Disordered" evidence="2">
    <location>
        <begin position="896"/>
        <end position="922"/>
    </location>
</feature>
<feature type="compositionally biased region" description="Basic and acidic residues" evidence="2">
    <location>
        <begin position="905"/>
        <end position="920"/>
    </location>
</feature>
<dbReference type="PROSITE" id="PS50943">
    <property type="entry name" value="HTH_CROC1"/>
    <property type="match status" value="1"/>
</dbReference>
<dbReference type="Pfam" id="PF13560">
    <property type="entry name" value="HTH_31"/>
    <property type="match status" value="1"/>
</dbReference>
<dbReference type="AlphaFoldDB" id="A0A563EXL7"/>
<protein>
    <submittedName>
        <fullName evidence="4">Tetratricopeptide repeat protein</fullName>
    </submittedName>
</protein>
<evidence type="ECO:0000313" key="4">
    <source>
        <dbReference type="EMBL" id="TWP52477.1"/>
    </source>
</evidence>
<keyword evidence="5" id="KW-1185">Reference proteome</keyword>
<sequence length="1040" mass="113442">MAAECGSFGAALREHRVRRGLTQQTVAELADVSVRTVQALEQGHTREPEPSTAARLAVAVRLLWPPSDVPLPPVRPPAQLPMDARGFVGRKRQLDVLDELASGGRPVVVTGTAGVGKTALGVRWSHHARPRFPDGQLYADLRGYTTGKPMRVDEVVGRFLRGFGLPAEQVPAEPEQALVLYQSLLANRKMLVLLDNAGDAEQVRDLVPDNPDCLALVTSRDRVDGLDAGRLDLDVLDGDEARVLLCETLGADRVDEEPFAATELAELCAFLPLALRVAAANLADQPGLPIAEHVASLQEGSLLANLAVDGDPHAAVRAAFDLSYRRLSEEDQQLFGLLGLVPGQDFTARAASALLGAPAEDGLRRLASAHLVHEHAPGRYAFHDLLRLYAAELSTGDTPAGLYDWYLGNACAALRLQSPESIGLPMPELPADDFAGPAAAMAWLDAEMGNVTAAITDCRFPSLHERAWQLSDRMRSYYWTSGNFLPWRAACEAVLKLAGDNLMALASAHFALTGACTRLNDYQRSLWHGEQALALARECDWRILESATLGTMAALTYELGRMDEALRYGKAAVALGEELDAPSVVANSMVNLGSTYLDLGDYEEALACCQRGYEIAGTIDARYVEALSLGAVGTVHRKAGRPEEALRCLTSTIATLEELGDTAYVGRALFNLAETQVDLGDLDAALATAERAVEVTPQGGDHMGMSDSHRVLGRVLTARGETRRAQEHNQRALVLARHLVHRHVRGLQQVPCPFHALLRDPPAGARPGLLAEPAGERADAHPRLVGQRGQLQRFVEPLQRPRAGGCGRRVAELGHRALDELRLAALPPRRHDAVARHLVRDFAAVVGADHVQHQVDARRDARGRQHVAVVHEQHVRVQVDPRVHPAEVVRAAPVRRRRPAVEQTGRGEHERARADRHDPPGPRAVQRLVDGGLDHAVAARRQVPRARHQDRVGVAQHLEAVVRGDRVAAAGRDRAAVRRADQHLVPVRQVREHVRRAAQVERDRRFEREHGEAMRHGRILSHVGCQATGCRVSHHRRWSV</sequence>
<dbReference type="GO" id="GO:0043531">
    <property type="term" value="F:ADP binding"/>
    <property type="evidence" value="ECO:0007669"/>
    <property type="project" value="InterPro"/>
</dbReference>
<gene>
    <name evidence="4" type="ORF">FKR81_09100</name>
</gene>
<accession>A0A563EXL7</accession>
<dbReference type="Gene3D" id="1.25.40.10">
    <property type="entry name" value="Tetratricopeptide repeat domain"/>
    <property type="match status" value="2"/>
</dbReference>
<dbReference type="PRINTS" id="PR00364">
    <property type="entry name" value="DISEASERSIST"/>
</dbReference>
<feature type="repeat" description="TPR" evidence="1">
    <location>
        <begin position="586"/>
        <end position="619"/>
    </location>
</feature>